<keyword evidence="7" id="KW-1185">Reference proteome</keyword>
<dbReference type="Pfam" id="PF03466">
    <property type="entry name" value="LysR_substrate"/>
    <property type="match status" value="1"/>
</dbReference>
<protein>
    <submittedName>
        <fullName evidence="6">LysR family transcriptional regulator</fullName>
    </submittedName>
</protein>
<proteinExistence type="inferred from homology"/>
<dbReference type="SUPFAM" id="SSF53850">
    <property type="entry name" value="Periplasmic binding protein-like II"/>
    <property type="match status" value="1"/>
</dbReference>
<dbReference type="InterPro" id="IPR036390">
    <property type="entry name" value="WH_DNA-bd_sf"/>
</dbReference>
<dbReference type="PRINTS" id="PR00039">
    <property type="entry name" value="HTHLYSR"/>
</dbReference>
<dbReference type="PANTHER" id="PTHR30579">
    <property type="entry name" value="TRANSCRIPTIONAL REGULATOR"/>
    <property type="match status" value="1"/>
</dbReference>
<dbReference type="InterPro" id="IPR036388">
    <property type="entry name" value="WH-like_DNA-bd_sf"/>
</dbReference>
<dbReference type="RefSeq" id="WP_211009893.1">
    <property type="nucleotide sequence ID" value="NZ_JASJUT010000002.1"/>
</dbReference>
<evidence type="ECO:0000256" key="1">
    <source>
        <dbReference type="ARBA" id="ARBA00009437"/>
    </source>
</evidence>
<name>A0ABT7EIC4_9GAMM</name>
<comment type="similarity">
    <text evidence="1">Belongs to the LysR transcriptional regulatory family.</text>
</comment>
<dbReference type="InterPro" id="IPR000847">
    <property type="entry name" value="LysR_HTH_N"/>
</dbReference>
<dbReference type="PANTHER" id="PTHR30579:SF7">
    <property type="entry name" value="HTH-TYPE TRANSCRIPTIONAL REGULATOR LRHA-RELATED"/>
    <property type="match status" value="1"/>
</dbReference>
<evidence type="ECO:0000256" key="3">
    <source>
        <dbReference type="ARBA" id="ARBA00023125"/>
    </source>
</evidence>
<evidence type="ECO:0000313" key="6">
    <source>
        <dbReference type="EMBL" id="MDK2594810.1"/>
    </source>
</evidence>
<dbReference type="Gene3D" id="3.40.190.10">
    <property type="entry name" value="Periplasmic binding protein-like II"/>
    <property type="match status" value="2"/>
</dbReference>
<keyword evidence="2" id="KW-0805">Transcription regulation</keyword>
<dbReference type="InterPro" id="IPR050176">
    <property type="entry name" value="LTTR"/>
</dbReference>
<dbReference type="EMBL" id="JASJUT010000002">
    <property type="protein sequence ID" value="MDK2594810.1"/>
    <property type="molecule type" value="Genomic_DNA"/>
</dbReference>
<dbReference type="InterPro" id="IPR005119">
    <property type="entry name" value="LysR_subst-bd"/>
</dbReference>
<evidence type="ECO:0000259" key="5">
    <source>
        <dbReference type="PROSITE" id="PS50931"/>
    </source>
</evidence>
<keyword evidence="4" id="KW-0804">Transcription</keyword>
<dbReference type="Pfam" id="PF00126">
    <property type="entry name" value="HTH_1"/>
    <property type="match status" value="1"/>
</dbReference>
<dbReference type="PROSITE" id="PS50931">
    <property type="entry name" value="HTH_LYSR"/>
    <property type="match status" value="1"/>
</dbReference>
<feature type="domain" description="HTH lysR-type" evidence="5">
    <location>
        <begin position="1"/>
        <end position="58"/>
    </location>
</feature>
<accession>A0ABT7EIC4</accession>
<gene>
    <name evidence="6" type="ORF">QNM18_07015</name>
</gene>
<dbReference type="SUPFAM" id="SSF46785">
    <property type="entry name" value="Winged helix' DNA-binding domain"/>
    <property type="match status" value="1"/>
</dbReference>
<evidence type="ECO:0000256" key="2">
    <source>
        <dbReference type="ARBA" id="ARBA00023015"/>
    </source>
</evidence>
<keyword evidence="3" id="KW-0238">DNA-binding</keyword>
<comment type="caution">
    <text evidence="6">The sequence shown here is derived from an EMBL/GenBank/DDBJ whole genome shotgun (WGS) entry which is preliminary data.</text>
</comment>
<organism evidence="6 7">
    <name type="scientific">Pseudoalteromonas obscura</name>
    <dbReference type="NCBI Taxonomy" id="3048491"/>
    <lineage>
        <taxon>Bacteria</taxon>
        <taxon>Pseudomonadati</taxon>
        <taxon>Pseudomonadota</taxon>
        <taxon>Gammaproteobacteria</taxon>
        <taxon>Alteromonadales</taxon>
        <taxon>Pseudoalteromonadaceae</taxon>
        <taxon>Pseudoalteromonas</taxon>
    </lineage>
</organism>
<sequence length="283" mass="31050">MDIEALKSFLAFVETGSFTRTATQMHKTQSAISMQMKKLQQDIGQQLFVKEGRQLHLTSEGMALVGYAKKIVQLQQSALTNLASASPKTLLQLGCPDDYAESVLPTLIELLHQYVEHLDLQVTCASSPQLLSQLDQGLLDLAIVTRSANSEQGYLLCQDHGVWVGANQANLLEQPTLPLAVFQKECRFHQAAIEGLMKQNQAFRVIACSGSASALRGLVKQELAISAMANLSRNTLPVLKDPRLPALPSIEIALVKHSGSSTVVSQNQVEQICQQFQYRFSSE</sequence>
<dbReference type="Gene3D" id="1.10.10.10">
    <property type="entry name" value="Winged helix-like DNA-binding domain superfamily/Winged helix DNA-binding domain"/>
    <property type="match status" value="1"/>
</dbReference>
<evidence type="ECO:0000313" key="7">
    <source>
        <dbReference type="Proteomes" id="UP001231915"/>
    </source>
</evidence>
<dbReference type="Proteomes" id="UP001231915">
    <property type="component" value="Unassembled WGS sequence"/>
</dbReference>
<reference evidence="6 7" key="1">
    <citation type="submission" date="2023-05" db="EMBL/GenBank/DDBJ databases">
        <title>Pseudoalteromonas ardens sp. nov., Pseudoalteromonas obscura sp. nov., and Pseudoalteromonas umbrosa sp. nov., isolated from the coral Montipora capitata.</title>
        <authorList>
            <person name="Thomas E.M."/>
            <person name="Smith E.M."/>
            <person name="Papke E."/>
            <person name="Shlafstein M.D."/>
            <person name="Oline D.K."/>
            <person name="Videau P."/>
            <person name="Saw J.H."/>
            <person name="Strangman W.K."/>
            <person name="Ushijima B."/>
        </authorList>
    </citation>
    <scope>NUCLEOTIDE SEQUENCE [LARGE SCALE GENOMIC DNA]</scope>
    <source>
        <strain evidence="6 7">P94</strain>
    </source>
</reference>
<evidence type="ECO:0000256" key="4">
    <source>
        <dbReference type="ARBA" id="ARBA00023163"/>
    </source>
</evidence>